<name>A0AAV3Q5Y6_LITER</name>
<sequence>MTGDRVPLFRRAKIVKKFAKESEAPVEVAQPMVVVTKMFSTMSEKRHAPAGKRPRLFFTKRLKSIAHKLPRSEILDLTEDPPISTIPWRDLQDDARAEACEKEKAPQLQIQELKEENEKLKAAATLAVKEKKEAAAQTLVEIKKHNLLESWFTRLKGENFDLSNNLQRLQLV</sequence>
<accession>A0AAV3Q5Y6</accession>
<dbReference type="Proteomes" id="UP001454036">
    <property type="component" value="Unassembled WGS sequence"/>
</dbReference>
<gene>
    <name evidence="1" type="ORF">LIER_38881</name>
</gene>
<dbReference type="EMBL" id="BAABME010020138">
    <property type="protein sequence ID" value="GAA0159499.1"/>
    <property type="molecule type" value="Genomic_DNA"/>
</dbReference>
<organism evidence="1 2">
    <name type="scientific">Lithospermum erythrorhizon</name>
    <name type="common">Purple gromwell</name>
    <name type="synonym">Lithospermum officinale var. erythrorhizon</name>
    <dbReference type="NCBI Taxonomy" id="34254"/>
    <lineage>
        <taxon>Eukaryota</taxon>
        <taxon>Viridiplantae</taxon>
        <taxon>Streptophyta</taxon>
        <taxon>Embryophyta</taxon>
        <taxon>Tracheophyta</taxon>
        <taxon>Spermatophyta</taxon>
        <taxon>Magnoliopsida</taxon>
        <taxon>eudicotyledons</taxon>
        <taxon>Gunneridae</taxon>
        <taxon>Pentapetalae</taxon>
        <taxon>asterids</taxon>
        <taxon>lamiids</taxon>
        <taxon>Boraginales</taxon>
        <taxon>Boraginaceae</taxon>
        <taxon>Boraginoideae</taxon>
        <taxon>Lithospermeae</taxon>
        <taxon>Lithospermum</taxon>
    </lineage>
</organism>
<comment type="caution">
    <text evidence="1">The sequence shown here is derived from an EMBL/GenBank/DDBJ whole genome shotgun (WGS) entry which is preliminary data.</text>
</comment>
<reference evidence="1 2" key="1">
    <citation type="submission" date="2024-01" db="EMBL/GenBank/DDBJ databases">
        <title>The complete chloroplast genome sequence of Lithospermum erythrorhizon: insights into the phylogenetic relationship among Boraginaceae species and the maternal lineages of purple gromwells.</title>
        <authorList>
            <person name="Okada T."/>
            <person name="Watanabe K."/>
        </authorList>
    </citation>
    <scope>NUCLEOTIDE SEQUENCE [LARGE SCALE GENOMIC DNA]</scope>
</reference>
<keyword evidence="2" id="KW-1185">Reference proteome</keyword>
<dbReference type="AlphaFoldDB" id="A0AAV3Q5Y6"/>
<proteinExistence type="predicted"/>
<evidence type="ECO:0000313" key="1">
    <source>
        <dbReference type="EMBL" id="GAA0159499.1"/>
    </source>
</evidence>
<protein>
    <submittedName>
        <fullName evidence="1">Uncharacterized protein</fullName>
    </submittedName>
</protein>
<evidence type="ECO:0000313" key="2">
    <source>
        <dbReference type="Proteomes" id="UP001454036"/>
    </source>
</evidence>